<dbReference type="PANTHER" id="PTHR16677">
    <property type="entry name" value="HEMATOPOIETIC PROGENITOR CELL ANTIGEN CD34"/>
    <property type="match status" value="1"/>
</dbReference>
<evidence type="ECO:0000256" key="4">
    <source>
        <dbReference type="ARBA" id="ARBA00022889"/>
    </source>
</evidence>
<evidence type="ECO:0000256" key="5">
    <source>
        <dbReference type="ARBA" id="ARBA00022989"/>
    </source>
</evidence>
<evidence type="ECO:0000256" key="9">
    <source>
        <dbReference type="SAM" id="Phobius"/>
    </source>
</evidence>
<organism evidence="12 13">
    <name type="scientific">Oryzias melastigma</name>
    <name type="common">Marine medaka</name>
    <dbReference type="NCBI Taxonomy" id="30732"/>
    <lineage>
        <taxon>Eukaryota</taxon>
        <taxon>Metazoa</taxon>
        <taxon>Chordata</taxon>
        <taxon>Craniata</taxon>
        <taxon>Vertebrata</taxon>
        <taxon>Euteleostomi</taxon>
        <taxon>Actinopterygii</taxon>
        <taxon>Neopterygii</taxon>
        <taxon>Teleostei</taxon>
        <taxon>Neoteleostei</taxon>
        <taxon>Acanthomorphata</taxon>
        <taxon>Ovalentaria</taxon>
        <taxon>Atherinomorphae</taxon>
        <taxon>Beloniformes</taxon>
        <taxon>Adrianichthyidae</taxon>
        <taxon>Oryziinae</taxon>
        <taxon>Oryzias</taxon>
    </lineage>
</organism>
<feature type="compositionally biased region" description="Low complexity" evidence="8">
    <location>
        <begin position="298"/>
        <end position="319"/>
    </location>
</feature>
<reference evidence="11" key="2">
    <citation type="journal article" name="BMC Genomics">
        <title>Long-read sequencing and de novo genome assembly of marine medaka (Oryzias melastigma).</title>
        <authorList>
            <person name="Liang P."/>
            <person name="Saqib H.S.A."/>
            <person name="Ni X."/>
            <person name="Shen Y."/>
        </authorList>
    </citation>
    <scope>NUCLEOTIDE SEQUENCE</scope>
    <source>
        <strain evidence="11">Bigg-433</strain>
    </source>
</reference>
<dbReference type="InterPro" id="IPR008083">
    <property type="entry name" value="CD34"/>
</dbReference>
<keyword evidence="13" id="KW-1185">Reference proteome</keyword>
<protein>
    <submittedName>
        <fullName evidence="11 12">Hematopoietic progenitor cell antigen CD34</fullName>
    </submittedName>
</protein>
<comment type="subcellular location">
    <subcellularLocation>
        <location evidence="1">Membrane</location>
        <topology evidence="1">Single-pass type I membrane protein</topology>
    </subcellularLocation>
</comment>
<dbReference type="STRING" id="30732.ENSOMEP00000009821"/>
<dbReference type="GO" id="GO:0007155">
    <property type="term" value="P:cell adhesion"/>
    <property type="evidence" value="ECO:0007669"/>
    <property type="project" value="UniProtKB-KW"/>
</dbReference>
<keyword evidence="4" id="KW-0130">Cell adhesion</keyword>
<dbReference type="OrthoDB" id="8797786at2759"/>
<keyword evidence="5 9" id="KW-1133">Transmembrane helix</keyword>
<accession>A0A3B3BVU1</accession>
<dbReference type="Ensembl" id="ENSOMET00000000136.1">
    <property type="protein sequence ID" value="ENSOMEP00000009821.1"/>
    <property type="gene ID" value="ENSOMEG00000011060.1"/>
</dbReference>
<keyword evidence="2 9" id="KW-0812">Transmembrane</keyword>
<feature type="compositionally biased region" description="Basic and acidic residues" evidence="8">
    <location>
        <begin position="92"/>
        <end position="109"/>
    </location>
</feature>
<evidence type="ECO:0000256" key="3">
    <source>
        <dbReference type="ARBA" id="ARBA00022729"/>
    </source>
</evidence>
<dbReference type="Pfam" id="PF06365">
    <property type="entry name" value="CD34_antigen"/>
    <property type="match status" value="1"/>
</dbReference>
<keyword evidence="6 9" id="KW-0472">Membrane</keyword>
<evidence type="ECO:0000256" key="7">
    <source>
        <dbReference type="ARBA" id="ARBA00023180"/>
    </source>
</evidence>
<evidence type="ECO:0000256" key="6">
    <source>
        <dbReference type="ARBA" id="ARBA00023136"/>
    </source>
</evidence>
<feature type="signal peptide" evidence="10">
    <location>
        <begin position="1"/>
        <end position="32"/>
    </location>
</feature>
<feature type="region of interest" description="Disordered" evidence="8">
    <location>
        <begin position="277"/>
        <end position="328"/>
    </location>
</feature>
<name>A0A3B3BVU1_ORYME</name>
<gene>
    <name evidence="11" type="ORF">FQA47_020735</name>
</gene>
<sequence>MAASTQPAERPLKMLALALLLIVPLLNSEVMAQDQILEEPAILFERGDDIPDPGSPQVQTQVLPTLQPRTSERTTTPLTTEKGGNHNGNDLTTRKEATTEGTKPPERTTAKPGTPAPHRGDGPNDTPKPKGELACVFKEASLEGKNAVHLKLKTPSLCLQTLSNIWSVLDDLCEEHCRLEIYQAPGTNEALVSGKTIEDDVIGMTNKFNNDNIKDKANIEKATYRWGKNSKLVLVSLLLAGLLLAALLVAGYYLKMHRKTSKGVRLAESFQVDEENQTNTLVSVAPLPQEPVDKPTANGESPPENGNNPPPTTNGHSGNQTQVADTEM</sequence>
<evidence type="ECO:0000256" key="2">
    <source>
        <dbReference type="ARBA" id="ARBA00022692"/>
    </source>
</evidence>
<dbReference type="InterPro" id="IPR013836">
    <property type="entry name" value="CD34/Podocalyxin"/>
</dbReference>
<proteinExistence type="predicted"/>
<keyword evidence="7" id="KW-0325">Glycoprotein</keyword>
<dbReference type="GeneTree" id="ENSGT00390000008414"/>
<evidence type="ECO:0000256" key="8">
    <source>
        <dbReference type="SAM" id="MobiDB-lite"/>
    </source>
</evidence>
<evidence type="ECO:0000256" key="1">
    <source>
        <dbReference type="ARBA" id="ARBA00004479"/>
    </source>
</evidence>
<evidence type="ECO:0000313" key="13">
    <source>
        <dbReference type="Proteomes" id="UP000261560"/>
    </source>
</evidence>
<evidence type="ECO:0000313" key="12">
    <source>
        <dbReference type="Ensembl" id="ENSOMEP00000009821.1"/>
    </source>
</evidence>
<feature type="chain" id="PRO_5044588662" evidence="10">
    <location>
        <begin position="33"/>
        <end position="328"/>
    </location>
</feature>
<dbReference type="PANTHER" id="PTHR16677:SF2">
    <property type="entry name" value="SI:CH211-286O17.1"/>
    <property type="match status" value="1"/>
</dbReference>
<keyword evidence="3 10" id="KW-0732">Signal</keyword>
<dbReference type="OMA" id="ECKLEIY"/>
<dbReference type="PaxDb" id="30732-ENSOMEP00000009821"/>
<evidence type="ECO:0000256" key="10">
    <source>
        <dbReference type="SAM" id="SignalP"/>
    </source>
</evidence>
<dbReference type="Proteomes" id="UP000646548">
    <property type="component" value="Unassembled WGS sequence"/>
</dbReference>
<dbReference type="GO" id="GO:0005886">
    <property type="term" value="C:plasma membrane"/>
    <property type="evidence" value="ECO:0007669"/>
    <property type="project" value="UniProtKB-ARBA"/>
</dbReference>
<feature type="region of interest" description="Disordered" evidence="8">
    <location>
        <begin position="47"/>
        <end position="131"/>
    </location>
</feature>
<feature type="compositionally biased region" description="Basic and acidic residues" evidence="8">
    <location>
        <begin position="118"/>
        <end position="131"/>
    </location>
</feature>
<dbReference type="AlphaFoldDB" id="A0A3B3BVU1"/>
<dbReference type="EMBL" id="WKFB01000207">
    <property type="protein sequence ID" value="KAF6731788.1"/>
    <property type="molecule type" value="Genomic_DNA"/>
</dbReference>
<dbReference type="Proteomes" id="UP000261560">
    <property type="component" value="Unplaced"/>
</dbReference>
<evidence type="ECO:0000313" key="11">
    <source>
        <dbReference type="EMBL" id="KAF6731788.1"/>
    </source>
</evidence>
<reference evidence="12" key="1">
    <citation type="submission" date="2025-05" db="UniProtKB">
        <authorList>
            <consortium name="Ensembl"/>
        </authorList>
    </citation>
    <scope>IDENTIFICATION</scope>
</reference>
<feature type="transmembrane region" description="Helical" evidence="9">
    <location>
        <begin position="232"/>
        <end position="254"/>
    </location>
</feature>